<reference evidence="3" key="1">
    <citation type="journal article" date="2019" name="Int. J. Syst. Evol. Microbiol.">
        <title>The Global Catalogue of Microorganisms (GCM) 10K type strain sequencing project: providing services to taxonomists for standard genome sequencing and annotation.</title>
        <authorList>
            <consortium name="The Broad Institute Genomics Platform"/>
            <consortium name="The Broad Institute Genome Sequencing Center for Infectious Disease"/>
            <person name="Wu L."/>
            <person name="Ma J."/>
        </authorList>
    </citation>
    <scope>NUCLEOTIDE SEQUENCE [LARGE SCALE GENOMIC DNA]</scope>
    <source>
        <strain evidence="3">JCM 3296</strain>
    </source>
</reference>
<accession>A0ABQ2UA94</accession>
<keyword evidence="3" id="KW-1185">Reference proteome</keyword>
<comment type="caution">
    <text evidence="2">The sequence shown here is derived from an EMBL/GenBank/DDBJ whole genome shotgun (WGS) entry which is preliminary data.</text>
</comment>
<keyword evidence="1" id="KW-0472">Membrane</keyword>
<sequence>MAVVSWIAIVVSVLSIAVSGGVAWVNQRDKARFEARMAYDLEARKRLLTAVGPLRFQLLVACRDVVGRVQKLGSGRWNTDVRSYFGRDTLYRVLRPVAIAELIERQVNYVDFSVDPAMPSLLRFQAAALDCFTDSSPVLDATGAELAGVNWSNESEHPFSGTVRAAAGALIVVEADSPERVARREEFQQILSDALKSRGDLARFAGFIDGLTPDARPLFWLRLIFYGYLCQRFVSDHGKPAGLSASARPWPEMLQNVGRDDIQDLAGVLEERMRRLTTDALAN</sequence>
<evidence type="ECO:0000313" key="3">
    <source>
        <dbReference type="Proteomes" id="UP000649573"/>
    </source>
</evidence>
<organism evidence="2 3">
    <name type="scientific">Lentzea flava</name>
    <dbReference type="NCBI Taxonomy" id="103732"/>
    <lineage>
        <taxon>Bacteria</taxon>
        <taxon>Bacillati</taxon>
        <taxon>Actinomycetota</taxon>
        <taxon>Actinomycetes</taxon>
        <taxon>Pseudonocardiales</taxon>
        <taxon>Pseudonocardiaceae</taxon>
        <taxon>Lentzea</taxon>
    </lineage>
</organism>
<gene>
    <name evidence="2" type="ORF">GCM10010178_04680</name>
</gene>
<evidence type="ECO:0000256" key="1">
    <source>
        <dbReference type="SAM" id="Phobius"/>
    </source>
</evidence>
<evidence type="ECO:0000313" key="2">
    <source>
        <dbReference type="EMBL" id="GGU16102.1"/>
    </source>
</evidence>
<keyword evidence="1" id="KW-0812">Transmembrane</keyword>
<dbReference type="RefSeq" id="WP_189251805.1">
    <property type="nucleotide sequence ID" value="NZ_BMRE01000001.1"/>
</dbReference>
<dbReference type="Proteomes" id="UP000649573">
    <property type="component" value="Unassembled WGS sequence"/>
</dbReference>
<protein>
    <submittedName>
        <fullName evidence="2">Uncharacterized protein</fullName>
    </submittedName>
</protein>
<name>A0ABQ2UA94_9PSEU</name>
<keyword evidence="1" id="KW-1133">Transmembrane helix</keyword>
<feature type="transmembrane region" description="Helical" evidence="1">
    <location>
        <begin position="6"/>
        <end position="26"/>
    </location>
</feature>
<proteinExistence type="predicted"/>
<dbReference type="EMBL" id="BMRE01000001">
    <property type="protein sequence ID" value="GGU16102.1"/>
    <property type="molecule type" value="Genomic_DNA"/>
</dbReference>